<evidence type="ECO:0000313" key="6">
    <source>
        <dbReference type="EMBL" id="ODM03169.1"/>
    </source>
</evidence>
<dbReference type="AlphaFoldDB" id="A0A1E3A3I1"/>
<dbReference type="SUPFAM" id="SSF56349">
    <property type="entry name" value="DNA breaking-rejoining enzymes"/>
    <property type="match status" value="1"/>
</dbReference>
<dbReference type="GO" id="GO:0006310">
    <property type="term" value="P:DNA recombination"/>
    <property type="evidence" value="ECO:0007669"/>
    <property type="project" value="UniProtKB-KW"/>
</dbReference>
<dbReference type="InterPro" id="IPR013762">
    <property type="entry name" value="Integrase-like_cat_sf"/>
</dbReference>
<evidence type="ECO:0000259" key="5">
    <source>
        <dbReference type="PROSITE" id="PS51898"/>
    </source>
</evidence>
<dbReference type="Proteomes" id="UP000094067">
    <property type="component" value="Unassembled WGS sequence"/>
</dbReference>
<evidence type="ECO:0000313" key="7">
    <source>
        <dbReference type="Proteomes" id="UP000094067"/>
    </source>
</evidence>
<evidence type="ECO:0000256" key="1">
    <source>
        <dbReference type="ARBA" id="ARBA00008857"/>
    </source>
</evidence>
<dbReference type="GO" id="GO:0015074">
    <property type="term" value="P:DNA integration"/>
    <property type="evidence" value="ECO:0007669"/>
    <property type="project" value="UniProtKB-KW"/>
</dbReference>
<dbReference type="Pfam" id="PF00589">
    <property type="entry name" value="Phage_integrase"/>
    <property type="match status" value="1"/>
</dbReference>
<dbReference type="GO" id="GO:0003677">
    <property type="term" value="F:DNA binding"/>
    <property type="evidence" value="ECO:0007669"/>
    <property type="project" value="UniProtKB-KW"/>
</dbReference>
<proteinExistence type="inferred from homology"/>
<dbReference type="RefSeq" id="WP_069153705.1">
    <property type="nucleotide sequence ID" value="NZ_MCGH01000003.1"/>
</dbReference>
<keyword evidence="2" id="KW-0229">DNA integration</keyword>
<evidence type="ECO:0000256" key="2">
    <source>
        <dbReference type="ARBA" id="ARBA00022908"/>
    </source>
</evidence>
<dbReference type="EMBL" id="MCGH01000003">
    <property type="protein sequence ID" value="ODM03169.1"/>
    <property type="molecule type" value="Genomic_DNA"/>
</dbReference>
<feature type="domain" description="Tyr recombinase" evidence="5">
    <location>
        <begin position="196"/>
        <end position="357"/>
    </location>
</feature>
<name>A0A1E3A3I1_9FIRM</name>
<dbReference type="PANTHER" id="PTHR30629">
    <property type="entry name" value="PROPHAGE INTEGRASE"/>
    <property type="match status" value="1"/>
</dbReference>
<dbReference type="InterPro" id="IPR002104">
    <property type="entry name" value="Integrase_catalytic"/>
</dbReference>
<dbReference type="Gene3D" id="1.10.150.130">
    <property type="match status" value="1"/>
</dbReference>
<keyword evidence="3" id="KW-0238">DNA-binding</keyword>
<reference evidence="6 7" key="1">
    <citation type="submission" date="2016-07" db="EMBL/GenBank/DDBJ databases">
        <title>Characterization of isolates of Eisenbergiella tayi derived from blood cultures, using whole genome sequencing.</title>
        <authorList>
            <person name="Burdz T."/>
            <person name="Wiebe D."/>
            <person name="Huynh C."/>
            <person name="Bernard K."/>
        </authorList>
    </citation>
    <scope>NUCLEOTIDE SEQUENCE [LARGE SCALE GENOMIC DNA]</scope>
    <source>
        <strain evidence="6 7">NML 110608</strain>
    </source>
</reference>
<keyword evidence="4" id="KW-0233">DNA recombination</keyword>
<dbReference type="PROSITE" id="PS51898">
    <property type="entry name" value="TYR_RECOMBINASE"/>
    <property type="match status" value="1"/>
</dbReference>
<evidence type="ECO:0000256" key="4">
    <source>
        <dbReference type="ARBA" id="ARBA00023172"/>
    </source>
</evidence>
<sequence length="363" mass="42791">MEPDIKKRKKKKYPKLPNGFGQIKEYSGCRRNPFAAIPPSTRRNEKGYYIQEKPIAWCESYLAAFAELSKWHQEQEIRKQYEEDAKKANPYANYTFSQVYTAFYQDKFGGQKKYSKSSKYSLNAAYKNCSVLHDKLFIEIRYEDMQNILDECVLSYSSQELIVTLLHQMYKFADRYDIVEKDYSAYIKINIDDDVEHGVPFTDAEIKKLWKHSGNPTVEFLLIMIYSGYRIEAYRSLTVNLKEKYFQGGIKTRTSKNRIVPIHSGIFELVKKRYKRDGSMLKTTTDNFRKSMYSTLEELGIEKHTPHDCRHTFSSLCEQYKVNENDRRRMLGHSFGADLTNGTYGHRTLEDLRTEIEKIKICY</sequence>
<gene>
    <name evidence="6" type="ORF">BEI61_03963</name>
</gene>
<dbReference type="InterPro" id="IPR050808">
    <property type="entry name" value="Phage_Integrase"/>
</dbReference>
<protein>
    <submittedName>
        <fullName evidence="6">Phage integrase family protein</fullName>
    </submittedName>
</protein>
<dbReference type="Gene3D" id="1.10.443.10">
    <property type="entry name" value="Intergrase catalytic core"/>
    <property type="match status" value="1"/>
</dbReference>
<comment type="caution">
    <text evidence="6">The sequence shown here is derived from an EMBL/GenBank/DDBJ whole genome shotgun (WGS) entry which is preliminary data.</text>
</comment>
<dbReference type="InterPro" id="IPR011010">
    <property type="entry name" value="DNA_brk_join_enz"/>
</dbReference>
<dbReference type="InterPro" id="IPR010998">
    <property type="entry name" value="Integrase_recombinase_N"/>
</dbReference>
<evidence type="ECO:0000256" key="3">
    <source>
        <dbReference type="ARBA" id="ARBA00023125"/>
    </source>
</evidence>
<accession>A0A1E3A3I1</accession>
<comment type="similarity">
    <text evidence="1">Belongs to the 'phage' integrase family.</text>
</comment>
<organism evidence="6 7">
    <name type="scientific">Eisenbergiella tayi</name>
    <dbReference type="NCBI Taxonomy" id="1432052"/>
    <lineage>
        <taxon>Bacteria</taxon>
        <taxon>Bacillati</taxon>
        <taxon>Bacillota</taxon>
        <taxon>Clostridia</taxon>
        <taxon>Lachnospirales</taxon>
        <taxon>Lachnospiraceae</taxon>
        <taxon>Eisenbergiella</taxon>
    </lineage>
</organism>
<dbReference type="PANTHER" id="PTHR30629:SF2">
    <property type="entry name" value="PROPHAGE INTEGRASE INTS-RELATED"/>
    <property type="match status" value="1"/>
</dbReference>